<reference evidence="8 9" key="1">
    <citation type="submission" date="2018-06" db="EMBL/GenBank/DDBJ databases">
        <authorList>
            <consortium name="Pathogen Informatics"/>
            <person name="Doyle S."/>
        </authorList>
    </citation>
    <scope>NUCLEOTIDE SEQUENCE [LARGE SCALE GENOMIC DNA]</scope>
    <source>
        <strain evidence="8 9">NCTC10313</strain>
    </source>
</reference>
<keyword evidence="4 8" id="KW-0808">Transferase</keyword>
<dbReference type="STRING" id="1218098.GCA_001598715_04499"/>
<dbReference type="PANTHER" id="PTHR36449">
    <property type="entry name" value="ACETYLTRANSFERASE-RELATED"/>
    <property type="match status" value="1"/>
</dbReference>
<evidence type="ECO:0000256" key="3">
    <source>
        <dbReference type="ARBA" id="ARBA00022649"/>
    </source>
</evidence>
<evidence type="ECO:0000259" key="7">
    <source>
        <dbReference type="PROSITE" id="PS51186"/>
    </source>
</evidence>
<keyword evidence="3" id="KW-1277">Toxin-antitoxin system</keyword>
<dbReference type="AlphaFoldDB" id="A0A378AS48"/>
<evidence type="ECO:0000256" key="2">
    <source>
        <dbReference type="ARBA" id="ARBA00022491"/>
    </source>
</evidence>
<sequence length="203" mass="22532">MEQQLTIEMIADAFSYDITGFDCGEEALNTFLKEHLKRQHDGQILRGYALVSGDTVPGLLGYYTLSGSCFERGMLPSKTQQKKIPYQNAPSVTLGRLAIDKSVQGQGWGEMLVAHAMRVVWGASKAVGIYGLFVEALNEKAKAFYLRLGFIQLVDEIVTYCFIRPNRLNSSLLTMSHKRNRAAPGGCPQYRDSLTLRSTSSPD</sequence>
<evidence type="ECO:0000313" key="8">
    <source>
        <dbReference type="EMBL" id="STV19549.1"/>
    </source>
</evidence>
<evidence type="ECO:0000256" key="4">
    <source>
        <dbReference type="ARBA" id="ARBA00022679"/>
    </source>
</evidence>
<evidence type="ECO:0000256" key="5">
    <source>
        <dbReference type="ARBA" id="ARBA00023315"/>
    </source>
</evidence>
<gene>
    <name evidence="8" type="ORF">NCTC10313_06237</name>
</gene>
<feature type="domain" description="N-acetyltransferase" evidence="7">
    <location>
        <begin position="1"/>
        <end position="180"/>
    </location>
</feature>
<proteinExistence type="inferred from homology"/>
<dbReference type="Gene3D" id="3.40.630.30">
    <property type="match status" value="1"/>
</dbReference>
<dbReference type="PROSITE" id="PS51186">
    <property type="entry name" value="GNAT"/>
    <property type="match status" value="1"/>
</dbReference>
<dbReference type="InterPro" id="IPR000182">
    <property type="entry name" value="GNAT_dom"/>
</dbReference>
<keyword evidence="5" id="KW-0012">Acyltransferase</keyword>
<dbReference type="EMBL" id="UGLW01000003">
    <property type="protein sequence ID" value="STV19549.1"/>
    <property type="molecule type" value="Genomic_DNA"/>
</dbReference>
<keyword evidence="2" id="KW-0678">Repressor</keyword>
<comment type="similarity">
    <text evidence="1">Belongs to the acetyltransferase family. GNAT subfamily.</text>
</comment>
<dbReference type="GO" id="GO:0016747">
    <property type="term" value="F:acyltransferase activity, transferring groups other than amino-acyl groups"/>
    <property type="evidence" value="ECO:0007669"/>
    <property type="project" value="InterPro"/>
</dbReference>
<accession>A0A378AS48</accession>
<dbReference type="PANTHER" id="PTHR36449:SF1">
    <property type="entry name" value="ACETYLTRANSFERASE"/>
    <property type="match status" value="1"/>
</dbReference>
<comment type="catalytic activity">
    <reaction evidence="6">
        <text>glycyl-tRNA(Gly) + acetyl-CoA = N-acetylglycyl-tRNA(Gly) + CoA + H(+)</text>
        <dbReference type="Rhea" id="RHEA:81867"/>
        <dbReference type="Rhea" id="RHEA-COMP:9683"/>
        <dbReference type="Rhea" id="RHEA-COMP:19766"/>
        <dbReference type="ChEBI" id="CHEBI:15378"/>
        <dbReference type="ChEBI" id="CHEBI:57287"/>
        <dbReference type="ChEBI" id="CHEBI:57288"/>
        <dbReference type="ChEBI" id="CHEBI:78522"/>
        <dbReference type="ChEBI" id="CHEBI:232036"/>
    </reaction>
</comment>
<dbReference type="InterPro" id="IPR016181">
    <property type="entry name" value="Acyl_CoA_acyltransferase"/>
</dbReference>
<evidence type="ECO:0000256" key="1">
    <source>
        <dbReference type="ARBA" id="ARBA00009342"/>
    </source>
</evidence>
<evidence type="ECO:0000313" key="9">
    <source>
        <dbReference type="Proteomes" id="UP000254487"/>
    </source>
</evidence>
<evidence type="ECO:0000256" key="6">
    <source>
        <dbReference type="ARBA" id="ARBA00049880"/>
    </source>
</evidence>
<name>A0A378AS48_KLEPO</name>
<dbReference type="SUPFAM" id="SSF55729">
    <property type="entry name" value="Acyl-CoA N-acyltransferases (Nat)"/>
    <property type="match status" value="1"/>
</dbReference>
<protein>
    <submittedName>
        <fullName evidence="8">Putative GCN5-related N-acetyltransferase</fullName>
    </submittedName>
</protein>
<organism evidence="8 9">
    <name type="scientific">Klebsiella pneumoniae subsp. ozaenae</name>
    <dbReference type="NCBI Taxonomy" id="574"/>
    <lineage>
        <taxon>Bacteria</taxon>
        <taxon>Pseudomonadati</taxon>
        <taxon>Pseudomonadota</taxon>
        <taxon>Gammaproteobacteria</taxon>
        <taxon>Enterobacterales</taxon>
        <taxon>Enterobacteriaceae</taxon>
        <taxon>Klebsiella/Raoultella group</taxon>
        <taxon>Klebsiella</taxon>
        <taxon>Klebsiella pneumoniae complex</taxon>
    </lineage>
</organism>
<dbReference type="Proteomes" id="UP000254487">
    <property type="component" value="Unassembled WGS sequence"/>
</dbReference>
<dbReference type="Pfam" id="PF13508">
    <property type="entry name" value="Acetyltransf_7"/>
    <property type="match status" value="1"/>
</dbReference>